<keyword evidence="2" id="KW-1133">Transmembrane helix</keyword>
<name>A9WPA3_RENSM</name>
<keyword evidence="2" id="KW-0812">Transmembrane</keyword>
<protein>
    <recommendedName>
        <fullName evidence="5">1D-myo-inositol 2-acetamido-2-deoxy-alpha-D-glucopyranoside deacetylase</fullName>
    </recommendedName>
</protein>
<evidence type="ECO:0000256" key="1">
    <source>
        <dbReference type="ARBA" id="ARBA00022833"/>
    </source>
</evidence>
<dbReference type="eggNOG" id="COG2120">
    <property type="taxonomic scope" value="Bacteria"/>
</dbReference>
<dbReference type="PANTHER" id="PTHR12993:SF11">
    <property type="entry name" value="N-ACETYLGLUCOSAMINYL-PHOSPHATIDYLINOSITOL DE-N-ACETYLASE"/>
    <property type="match status" value="1"/>
</dbReference>
<feature type="transmembrane region" description="Helical" evidence="2">
    <location>
        <begin position="371"/>
        <end position="391"/>
    </location>
</feature>
<proteinExistence type="predicted"/>
<evidence type="ECO:0008006" key="5">
    <source>
        <dbReference type="Google" id="ProtNLM"/>
    </source>
</evidence>
<dbReference type="EMBL" id="CP000910">
    <property type="protein sequence ID" value="ABY22908.1"/>
    <property type="molecule type" value="Genomic_DNA"/>
</dbReference>
<evidence type="ECO:0000313" key="3">
    <source>
        <dbReference type="EMBL" id="ABY22908.1"/>
    </source>
</evidence>
<gene>
    <name evidence="3" type="ordered locus">RSal33209_1170</name>
</gene>
<dbReference type="SUPFAM" id="SSF102588">
    <property type="entry name" value="LmbE-like"/>
    <property type="match status" value="1"/>
</dbReference>
<dbReference type="HOGENOM" id="CLU_049311_2_3_11"/>
<keyword evidence="1" id="KW-0862">Zinc</keyword>
<feature type="transmembrane region" description="Helical" evidence="2">
    <location>
        <begin position="339"/>
        <end position="359"/>
    </location>
</feature>
<organism evidence="3 4">
    <name type="scientific">Renibacterium salmoninarum (strain ATCC 33209 / DSM 20767 / JCM 11484 / NBRC 15589 / NCIMB 2235)</name>
    <dbReference type="NCBI Taxonomy" id="288705"/>
    <lineage>
        <taxon>Bacteria</taxon>
        <taxon>Bacillati</taxon>
        <taxon>Actinomycetota</taxon>
        <taxon>Actinomycetes</taxon>
        <taxon>Micrococcales</taxon>
        <taxon>Micrococcaceae</taxon>
        <taxon>Renibacterium</taxon>
    </lineage>
</organism>
<evidence type="ECO:0000256" key="2">
    <source>
        <dbReference type="SAM" id="Phobius"/>
    </source>
</evidence>
<accession>A9WPA3</accession>
<feature type="transmembrane region" description="Helical" evidence="2">
    <location>
        <begin position="397"/>
        <end position="417"/>
    </location>
</feature>
<dbReference type="STRING" id="288705.RSal33209_1170"/>
<dbReference type="PANTHER" id="PTHR12993">
    <property type="entry name" value="N-ACETYLGLUCOSAMINYL-PHOSPHATIDYLINOSITOL DE-N-ACETYLASE-RELATED"/>
    <property type="match status" value="1"/>
</dbReference>
<dbReference type="GO" id="GO:0016811">
    <property type="term" value="F:hydrolase activity, acting on carbon-nitrogen (but not peptide) bonds, in linear amides"/>
    <property type="evidence" value="ECO:0007669"/>
    <property type="project" value="TreeGrafter"/>
</dbReference>
<feature type="transmembrane region" description="Helical" evidence="2">
    <location>
        <begin position="304"/>
        <end position="327"/>
    </location>
</feature>
<dbReference type="GO" id="GO:0016137">
    <property type="term" value="P:glycoside metabolic process"/>
    <property type="evidence" value="ECO:0007669"/>
    <property type="project" value="UniProtKB-ARBA"/>
</dbReference>
<keyword evidence="4" id="KW-1185">Reference proteome</keyword>
<dbReference type="Proteomes" id="UP000002007">
    <property type="component" value="Chromosome"/>
</dbReference>
<keyword evidence="2" id="KW-0472">Membrane</keyword>
<reference evidence="4" key="1">
    <citation type="journal article" date="2008" name="J. Bacteriol.">
        <title>Genome sequence of the fish pathogen Renibacterium salmoninarum suggests reductive evolution away from an environmental Arthrobacter ancestor.</title>
        <authorList>
            <person name="Wiens G.D."/>
            <person name="Rockey D.D."/>
            <person name="Wu Z."/>
            <person name="Chang J."/>
            <person name="Levy R."/>
            <person name="Crane S."/>
            <person name="Chen D.S."/>
            <person name="Capri G.R."/>
            <person name="Burnett J.R."/>
            <person name="Sudheesh P.S."/>
            <person name="Schipma M.J."/>
            <person name="Burd H."/>
            <person name="Bhattacharyya A."/>
            <person name="Rhodes L.D."/>
            <person name="Kaul R."/>
            <person name="Strom M.S."/>
        </authorList>
    </citation>
    <scope>NUCLEOTIDE SEQUENCE [LARGE SCALE GENOMIC DNA]</scope>
    <source>
        <strain evidence="4">ATCC 33209 / DSM 20767 / JCM 11484 / NBRC 15589 / NCIMB 2235</strain>
    </source>
</reference>
<dbReference type="KEGG" id="rsa:RSal33209_1170"/>
<dbReference type="Gene3D" id="3.40.50.10320">
    <property type="entry name" value="LmbE-like"/>
    <property type="match status" value="1"/>
</dbReference>
<evidence type="ECO:0000313" key="4">
    <source>
        <dbReference type="Proteomes" id="UP000002007"/>
    </source>
</evidence>
<dbReference type="InterPro" id="IPR024078">
    <property type="entry name" value="LmbE-like_dom_sf"/>
</dbReference>
<dbReference type="AlphaFoldDB" id="A9WPA3"/>
<dbReference type="InterPro" id="IPR003737">
    <property type="entry name" value="GlcNAc_PI_deacetylase-related"/>
</dbReference>
<sequence>MLPEKATAADGIFRLLFVHAHPDDESITTGGTMAYFARSGAQVTLLTSTRGELGEVIPADLRYLEQGLPKPGRAGQSIDDGGAGLARMRTAELNQAAAELGVSQRMFLGEAPALAPGAEPVIYRDSGMMWAPDVPGERRRAIASETVLPGSFSRAPLDEVANHTAVLIRALRPDVVVSYASDGGYGHPDHVRTHEMTVRALELASMQGDAVNPAWRVPLDYEILSRSELEPEATNTPLLCVDGSYDAKRAAMLAHRTQIVVNQDQYALSDLELKPISAVEGFRLGAHTAARQPSLPPRRTISECVGYTLGALLAGVISAFLGTALHLQTMQIGDTSVPWGAALALVLVAAVLTLVGSWARSPTTGLLSGAAAYLSCVVLAIPHGRIGMIIANSAGNIWLYGVAVVTVLYCLVAMVLAGRSKAARGRRNSGRRGERT</sequence>
<dbReference type="Pfam" id="PF02585">
    <property type="entry name" value="PIG-L"/>
    <property type="match status" value="1"/>
</dbReference>